<evidence type="ECO:0000256" key="1">
    <source>
        <dbReference type="SAM" id="MobiDB-lite"/>
    </source>
</evidence>
<evidence type="ECO:0000313" key="2">
    <source>
        <dbReference type="EMBL" id="GFR31371.1"/>
    </source>
</evidence>
<dbReference type="EMBL" id="BMAO01009518">
    <property type="protein sequence ID" value="GFR31371.1"/>
    <property type="molecule type" value="Genomic_DNA"/>
</dbReference>
<gene>
    <name evidence="2" type="primary">NCL1_11708</name>
    <name evidence="2" type="ORF">TNCT_685331</name>
</gene>
<evidence type="ECO:0000313" key="3">
    <source>
        <dbReference type="Proteomes" id="UP000887116"/>
    </source>
</evidence>
<organism evidence="2 3">
    <name type="scientific">Trichonephila clavata</name>
    <name type="common">Joro spider</name>
    <name type="synonym">Nephila clavata</name>
    <dbReference type="NCBI Taxonomy" id="2740835"/>
    <lineage>
        <taxon>Eukaryota</taxon>
        <taxon>Metazoa</taxon>
        <taxon>Ecdysozoa</taxon>
        <taxon>Arthropoda</taxon>
        <taxon>Chelicerata</taxon>
        <taxon>Arachnida</taxon>
        <taxon>Araneae</taxon>
        <taxon>Araneomorphae</taxon>
        <taxon>Entelegynae</taxon>
        <taxon>Araneoidea</taxon>
        <taxon>Nephilidae</taxon>
        <taxon>Trichonephila</taxon>
    </lineage>
</organism>
<comment type="caution">
    <text evidence="2">The sequence shown here is derived from an EMBL/GenBank/DDBJ whole genome shotgun (WGS) entry which is preliminary data.</text>
</comment>
<name>A0A8X6K511_TRICU</name>
<sequence length="103" mass="11288">MLTDSSGCGLILGKDFPSSPPKDTLLPKYFTQMLQEMSNNDDYCERARMITEIHARPPKYTKEGLEEDPQSSSGTSASKGDGPTAKKHGGVINKLTVEKKNLK</sequence>
<keyword evidence="3" id="KW-1185">Reference proteome</keyword>
<accession>A0A8X6K511</accession>
<proteinExistence type="predicted"/>
<dbReference type="Proteomes" id="UP000887116">
    <property type="component" value="Unassembled WGS sequence"/>
</dbReference>
<dbReference type="OrthoDB" id="10069349at2759"/>
<protein>
    <submittedName>
        <fullName evidence="2">Ubiquitin-conjugating enzyme E2 S</fullName>
    </submittedName>
</protein>
<reference evidence="2" key="1">
    <citation type="submission" date="2020-07" db="EMBL/GenBank/DDBJ databases">
        <title>Multicomponent nature underlies the extraordinary mechanical properties of spider dragline silk.</title>
        <authorList>
            <person name="Kono N."/>
            <person name="Nakamura H."/>
            <person name="Mori M."/>
            <person name="Yoshida Y."/>
            <person name="Ohtoshi R."/>
            <person name="Malay A.D."/>
            <person name="Moran D.A.P."/>
            <person name="Tomita M."/>
            <person name="Numata K."/>
            <person name="Arakawa K."/>
        </authorList>
    </citation>
    <scope>NUCLEOTIDE SEQUENCE</scope>
</reference>
<feature type="region of interest" description="Disordered" evidence="1">
    <location>
        <begin position="54"/>
        <end position="103"/>
    </location>
</feature>
<dbReference type="AlphaFoldDB" id="A0A8X6K511"/>
<feature type="compositionally biased region" description="Basic and acidic residues" evidence="1">
    <location>
        <begin position="54"/>
        <end position="64"/>
    </location>
</feature>
<feature type="region of interest" description="Disordered" evidence="1">
    <location>
        <begin position="1"/>
        <end position="23"/>
    </location>
</feature>